<keyword evidence="1" id="KW-0472">Membrane</keyword>
<dbReference type="EMBL" id="JAPFFF010000021">
    <property type="protein sequence ID" value="KAK8854004.1"/>
    <property type="molecule type" value="Genomic_DNA"/>
</dbReference>
<dbReference type="Proteomes" id="UP001470230">
    <property type="component" value="Unassembled WGS sequence"/>
</dbReference>
<keyword evidence="3" id="KW-1185">Reference proteome</keyword>
<sequence>MLSFFLFSIAFAAPPNIEKISVSEMYKIMYEPYELNASTPTTAQECIQKIKGNIAFILRDHGDTTSGSGYKFYNVAGTPEEIAQFTAAAQLMNPINDPIEKINGSNKVIFVQFTREASYKQEAVFWVVIVTLIIFIGFVVSSLTIWHLDRYDLDPANSLLFVTEGNSIVAGTNDPK</sequence>
<evidence type="ECO:0000256" key="1">
    <source>
        <dbReference type="SAM" id="Phobius"/>
    </source>
</evidence>
<evidence type="ECO:0000313" key="2">
    <source>
        <dbReference type="EMBL" id="KAK8854004.1"/>
    </source>
</evidence>
<proteinExistence type="predicted"/>
<protein>
    <submittedName>
        <fullName evidence="2">Uncharacterized protein</fullName>
    </submittedName>
</protein>
<feature type="transmembrane region" description="Helical" evidence="1">
    <location>
        <begin position="123"/>
        <end position="146"/>
    </location>
</feature>
<organism evidence="2 3">
    <name type="scientific">Tritrichomonas musculus</name>
    <dbReference type="NCBI Taxonomy" id="1915356"/>
    <lineage>
        <taxon>Eukaryota</taxon>
        <taxon>Metamonada</taxon>
        <taxon>Parabasalia</taxon>
        <taxon>Tritrichomonadida</taxon>
        <taxon>Tritrichomonadidae</taxon>
        <taxon>Tritrichomonas</taxon>
    </lineage>
</organism>
<name>A0ABR2HWH4_9EUKA</name>
<comment type="caution">
    <text evidence="2">The sequence shown here is derived from an EMBL/GenBank/DDBJ whole genome shotgun (WGS) entry which is preliminary data.</text>
</comment>
<evidence type="ECO:0000313" key="3">
    <source>
        <dbReference type="Proteomes" id="UP001470230"/>
    </source>
</evidence>
<reference evidence="2 3" key="1">
    <citation type="submission" date="2024-04" db="EMBL/GenBank/DDBJ databases">
        <title>Tritrichomonas musculus Genome.</title>
        <authorList>
            <person name="Alves-Ferreira E."/>
            <person name="Grigg M."/>
            <person name="Lorenzi H."/>
            <person name="Galac M."/>
        </authorList>
    </citation>
    <scope>NUCLEOTIDE SEQUENCE [LARGE SCALE GENOMIC DNA]</scope>
    <source>
        <strain evidence="2 3">EAF2021</strain>
    </source>
</reference>
<gene>
    <name evidence="2" type="ORF">M9Y10_016553</name>
</gene>
<keyword evidence="1" id="KW-1133">Transmembrane helix</keyword>
<accession>A0ABR2HWH4</accession>
<keyword evidence="1" id="KW-0812">Transmembrane</keyword>